<comment type="similarity">
    <text evidence="1">Belongs to the sulfur carrier protein TusA family.</text>
</comment>
<dbReference type="Gene3D" id="3.40.250.10">
    <property type="entry name" value="Rhodanese-like domain"/>
    <property type="match status" value="1"/>
</dbReference>
<feature type="domain" description="Rhodanese" evidence="2">
    <location>
        <begin position="97"/>
        <end position="182"/>
    </location>
</feature>
<dbReference type="SUPFAM" id="SSF64307">
    <property type="entry name" value="SirA-like"/>
    <property type="match status" value="1"/>
</dbReference>
<dbReference type="EMBL" id="JBCEWA010000007">
    <property type="protein sequence ID" value="MEL5988696.1"/>
    <property type="molecule type" value="Genomic_DNA"/>
</dbReference>
<dbReference type="Proteomes" id="UP001398420">
    <property type="component" value="Unassembled WGS sequence"/>
</dbReference>
<proteinExistence type="inferred from homology"/>
<dbReference type="PANTHER" id="PTHR33279:SF6">
    <property type="entry name" value="SULFUR CARRIER PROTEIN YEDF-RELATED"/>
    <property type="match status" value="1"/>
</dbReference>
<dbReference type="Pfam" id="PF00581">
    <property type="entry name" value="Rhodanese"/>
    <property type="match status" value="1"/>
</dbReference>
<comment type="caution">
    <text evidence="3">The sequence shown here is derived from an EMBL/GenBank/DDBJ whole genome shotgun (WGS) entry which is preliminary data.</text>
</comment>
<evidence type="ECO:0000313" key="3">
    <source>
        <dbReference type="EMBL" id="MEL5988696.1"/>
    </source>
</evidence>
<dbReference type="PROSITE" id="PS50206">
    <property type="entry name" value="RHODANESE_3"/>
    <property type="match status" value="1"/>
</dbReference>
<dbReference type="CDD" id="cd00291">
    <property type="entry name" value="SirA_YedF_YeeD"/>
    <property type="match status" value="1"/>
</dbReference>
<dbReference type="InterPro" id="IPR001763">
    <property type="entry name" value="Rhodanese-like_dom"/>
</dbReference>
<dbReference type="PANTHER" id="PTHR33279">
    <property type="entry name" value="SULFUR CARRIER PROTEIN YEDF-RELATED"/>
    <property type="match status" value="1"/>
</dbReference>
<protein>
    <submittedName>
        <fullName evidence="3">Sulfurtransferase TusA family protein</fullName>
    </submittedName>
</protein>
<dbReference type="SUPFAM" id="SSF52821">
    <property type="entry name" value="Rhodanese/Cell cycle control phosphatase"/>
    <property type="match status" value="1"/>
</dbReference>
<dbReference type="CDD" id="cd00158">
    <property type="entry name" value="RHOD"/>
    <property type="match status" value="1"/>
</dbReference>
<dbReference type="Gene3D" id="3.30.110.40">
    <property type="entry name" value="TusA-like domain"/>
    <property type="match status" value="1"/>
</dbReference>
<evidence type="ECO:0000256" key="1">
    <source>
        <dbReference type="ARBA" id="ARBA00008984"/>
    </source>
</evidence>
<evidence type="ECO:0000259" key="2">
    <source>
        <dbReference type="PROSITE" id="PS50206"/>
    </source>
</evidence>
<evidence type="ECO:0000313" key="4">
    <source>
        <dbReference type="Proteomes" id="UP001398420"/>
    </source>
</evidence>
<keyword evidence="4" id="KW-1185">Reference proteome</keyword>
<dbReference type="InterPro" id="IPR036873">
    <property type="entry name" value="Rhodanese-like_dom_sf"/>
</dbReference>
<dbReference type="InterPro" id="IPR036868">
    <property type="entry name" value="TusA-like_sf"/>
</dbReference>
<dbReference type="RefSeq" id="WP_087680829.1">
    <property type="nucleotide sequence ID" value="NZ_CP147847.1"/>
</dbReference>
<accession>A0ABU9LLX9</accession>
<dbReference type="SMART" id="SM00450">
    <property type="entry name" value="RHOD"/>
    <property type="match status" value="1"/>
</dbReference>
<dbReference type="Pfam" id="PF01206">
    <property type="entry name" value="TusA"/>
    <property type="match status" value="1"/>
</dbReference>
<reference evidence="3 4" key="1">
    <citation type="submission" date="2024-04" db="EMBL/GenBank/DDBJ databases">
        <authorList>
            <person name="Wu Y.S."/>
            <person name="Zhang L."/>
        </authorList>
    </citation>
    <scope>NUCLEOTIDE SEQUENCE [LARGE SCALE GENOMIC DNA]</scope>
    <source>
        <strain evidence="3 4">KG-01</strain>
    </source>
</reference>
<sequence>MRTDHQLDVQGLACPMPIVKTKKTMNTMEVGETVEVIATDAGSKADLQAWAASTGHQYIGLVEEGSVLKHYLRKCNEAEEREKTFEQTASLEEVQNISNDSIVLDVREEVEYAFGHIKGATSIPFGELFDNMEKLDKTKTYYVICRTGTRSDLACQQLAEHGFKHVYNVLPGMTAYTGELEKTI</sequence>
<dbReference type="PROSITE" id="PS01148">
    <property type="entry name" value="UPF0033"/>
    <property type="match status" value="1"/>
</dbReference>
<dbReference type="InterPro" id="IPR001455">
    <property type="entry name" value="TusA-like"/>
</dbReference>
<organism evidence="3 4">
    <name type="scientific">Kurthia gibsonii</name>
    <dbReference type="NCBI Taxonomy" id="33946"/>
    <lineage>
        <taxon>Bacteria</taxon>
        <taxon>Bacillati</taxon>
        <taxon>Bacillota</taxon>
        <taxon>Bacilli</taxon>
        <taxon>Bacillales</taxon>
        <taxon>Caryophanaceae</taxon>
        <taxon>Kurthia</taxon>
    </lineage>
</organism>
<name>A0ABU9LLX9_9BACL</name>
<gene>
    <name evidence="3" type="ORF">AAF454_09835</name>
</gene>